<dbReference type="EMBL" id="JAUSWH010000006">
    <property type="protein sequence ID" value="MDQ0455944.1"/>
    <property type="molecule type" value="Genomic_DNA"/>
</dbReference>
<sequence length="246" mass="28308">MFDAKIYFELLDWLDGAGEIRPAEFLRRLQNSYDLAGCLYVDAAVSISGAVIHQLHHSFDQDVYRAVSEMGGPGLSHIFSRCSRALEPIDLQELSRQNRHTIEFKQRIYQVNNRLRAVCYPLLSRDSRNAFFVIARSCDTEEWRLARRCYDRDIYRLAGKFHARQIDRQHTEPLHDEQASLTQREKEALLWTAAGKSYWETSIILGISERTVRYFMANARNKLDAVSNTQAVAKAMSQGLIPPAPQ</sequence>
<keyword evidence="6" id="KW-1185">Reference proteome</keyword>
<dbReference type="Pfam" id="PF00196">
    <property type="entry name" value="GerE"/>
    <property type="match status" value="1"/>
</dbReference>
<dbReference type="PRINTS" id="PR00038">
    <property type="entry name" value="HTHLUXR"/>
</dbReference>
<keyword evidence="1" id="KW-0805">Transcription regulation</keyword>
<keyword evidence="2" id="KW-0238">DNA-binding</keyword>
<evidence type="ECO:0000313" key="5">
    <source>
        <dbReference type="EMBL" id="MDQ0455944.1"/>
    </source>
</evidence>
<dbReference type="SMART" id="SM00421">
    <property type="entry name" value="HTH_LUXR"/>
    <property type="match status" value="1"/>
</dbReference>
<dbReference type="PANTHER" id="PTHR44688">
    <property type="entry name" value="DNA-BINDING TRANSCRIPTIONAL ACTIVATOR DEVR_DOSR"/>
    <property type="match status" value="1"/>
</dbReference>
<dbReference type="CDD" id="cd06170">
    <property type="entry name" value="LuxR_C_like"/>
    <property type="match status" value="1"/>
</dbReference>
<reference evidence="5 6" key="1">
    <citation type="submission" date="2023-07" db="EMBL/GenBank/DDBJ databases">
        <title>Genomic Encyclopedia of Type Strains, Phase IV (KMG-IV): sequencing the most valuable type-strain genomes for metagenomic binning, comparative biology and taxonomic classification.</title>
        <authorList>
            <person name="Goeker M."/>
        </authorList>
    </citation>
    <scope>NUCLEOTIDE SEQUENCE [LARGE SCALE GENOMIC DNA]</scope>
    <source>
        <strain evidence="5 6">DSM 100301</strain>
    </source>
</reference>
<dbReference type="RefSeq" id="WP_307158147.1">
    <property type="nucleotide sequence ID" value="NZ_JAUSWH010000006.1"/>
</dbReference>
<feature type="domain" description="HTH luxR-type" evidence="4">
    <location>
        <begin position="174"/>
        <end position="239"/>
    </location>
</feature>
<evidence type="ECO:0000256" key="2">
    <source>
        <dbReference type="ARBA" id="ARBA00023125"/>
    </source>
</evidence>
<evidence type="ECO:0000259" key="4">
    <source>
        <dbReference type="PROSITE" id="PS50043"/>
    </source>
</evidence>
<dbReference type="SUPFAM" id="SSF46894">
    <property type="entry name" value="C-terminal effector domain of the bipartite response regulators"/>
    <property type="match status" value="1"/>
</dbReference>
<dbReference type="Gene3D" id="1.10.10.10">
    <property type="entry name" value="Winged helix-like DNA-binding domain superfamily/Winged helix DNA-binding domain"/>
    <property type="match status" value="1"/>
</dbReference>
<evidence type="ECO:0000256" key="3">
    <source>
        <dbReference type="ARBA" id="ARBA00023163"/>
    </source>
</evidence>
<protein>
    <submittedName>
        <fullName evidence="5">LuxR family quorum-sensing system transcriptional regulator SinR</fullName>
    </submittedName>
</protein>
<dbReference type="Proteomes" id="UP001235269">
    <property type="component" value="Unassembled WGS sequence"/>
</dbReference>
<dbReference type="PANTHER" id="PTHR44688:SF16">
    <property type="entry name" value="DNA-BINDING TRANSCRIPTIONAL ACTIVATOR DEVR_DOSR"/>
    <property type="match status" value="1"/>
</dbReference>
<organism evidence="5 6">
    <name type="scientific">Rhizobium paknamense</name>
    <dbReference type="NCBI Taxonomy" id="1206817"/>
    <lineage>
        <taxon>Bacteria</taxon>
        <taxon>Pseudomonadati</taxon>
        <taxon>Pseudomonadota</taxon>
        <taxon>Alphaproteobacteria</taxon>
        <taxon>Hyphomicrobiales</taxon>
        <taxon>Rhizobiaceae</taxon>
        <taxon>Rhizobium/Agrobacterium group</taxon>
        <taxon>Rhizobium</taxon>
    </lineage>
</organism>
<gene>
    <name evidence="5" type="ORF">QO005_002284</name>
</gene>
<keyword evidence="3" id="KW-0804">Transcription</keyword>
<dbReference type="PROSITE" id="PS50043">
    <property type="entry name" value="HTH_LUXR_2"/>
    <property type="match status" value="1"/>
</dbReference>
<comment type="caution">
    <text evidence="5">The sequence shown here is derived from an EMBL/GenBank/DDBJ whole genome shotgun (WGS) entry which is preliminary data.</text>
</comment>
<proteinExistence type="predicted"/>
<evidence type="ECO:0000313" key="6">
    <source>
        <dbReference type="Proteomes" id="UP001235269"/>
    </source>
</evidence>
<dbReference type="InterPro" id="IPR000792">
    <property type="entry name" value="Tscrpt_reg_LuxR_C"/>
</dbReference>
<accession>A0ABU0ICH8</accession>
<evidence type="ECO:0000256" key="1">
    <source>
        <dbReference type="ARBA" id="ARBA00023015"/>
    </source>
</evidence>
<dbReference type="InterPro" id="IPR016032">
    <property type="entry name" value="Sig_transdc_resp-reg_C-effctor"/>
</dbReference>
<name>A0ABU0ICH8_9HYPH</name>
<dbReference type="InterPro" id="IPR036388">
    <property type="entry name" value="WH-like_DNA-bd_sf"/>
</dbReference>